<reference evidence="1 2" key="1">
    <citation type="submission" date="2017-06" db="EMBL/GenBank/DDBJ databases">
        <title>Complete genome of Helicobacter apodemus.</title>
        <authorList>
            <person name="Cho S."/>
        </authorList>
    </citation>
    <scope>NUCLEOTIDE SEQUENCE [LARGE SCALE GENOMIC DNA]</scope>
    <source>
        <strain evidence="2">SNUVETPUB-15-01</strain>
    </source>
</reference>
<dbReference type="KEGG" id="had:CDV25_00135"/>
<accession>A0A2U8FD45</accession>
<dbReference type="RefSeq" id="WP_108910257.1">
    <property type="nucleotide sequence ID" value="NZ_CP021886.1"/>
</dbReference>
<gene>
    <name evidence="1" type="ORF">CDV25_00135</name>
</gene>
<proteinExistence type="predicted"/>
<dbReference type="AlphaFoldDB" id="A0A2U8FD45"/>
<protein>
    <submittedName>
        <fullName evidence="1">Uncharacterized protein</fullName>
    </submittedName>
</protein>
<organism evidence="1 2">
    <name type="scientific">Helicobacter apodemus</name>
    <dbReference type="NCBI Taxonomy" id="135569"/>
    <lineage>
        <taxon>Bacteria</taxon>
        <taxon>Pseudomonadati</taxon>
        <taxon>Campylobacterota</taxon>
        <taxon>Epsilonproteobacteria</taxon>
        <taxon>Campylobacterales</taxon>
        <taxon>Helicobacteraceae</taxon>
        <taxon>Helicobacter</taxon>
    </lineage>
</organism>
<dbReference type="EMBL" id="CP021886">
    <property type="protein sequence ID" value="AWI33335.1"/>
    <property type="molecule type" value="Genomic_DNA"/>
</dbReference>
<evidence type="ECO:0000313" key="1">
    <source>
        <dbReference type="EMBL" id="AWI33335.1"/>
    </source>
</evidence>
<dbReference type="Proteomes" id="UP000244890">
    <property type="component" value="Chromosome"/>
</dbReference>
<evidence type="ECO:0000313" key="2">
    <source>
        <dbReference type="Proteomes" id="UP000244890"/>
    </source>
</evidence>
<name>A0A2U8FD45_9HELI</name>
<sequence>MALGSALSESALRNNAMMHYGNKIMIVDTINNGVGIELTQEGLEKIEEYAKMGLYGITKDNAYGKDVYVFKGSMIEELKDFIKDTRYVKETLDLNREVEKERFIAKTDLNFIDLKYLKKDVNFIDSKYFNKDSKNVGFNNLQQPKLVVATGISTNETRAREIGLFTQQLFQQDIKVIQNKTHSFLGVKGVLDLIEYNSKQLSTGDFATANEMQQLPEDSVYMGHSGGSGDALDGMVVNAIQGGKTPIHIVALGSPEKKEDFIKVGKEVGVKSVSMFNNPLDPVANPKDAALDIVGNAIVDAIQGAGRGKTMGEDIGKTMGGTIGKIIGKIIGTTMGGINGVVLGAKDAIGNIQFRLEKYHSFESHFENPEFQLQQTIQRLLMQDAMKEVKEKGLGDD</sequence>